<reference evidence="1 2" key="1">
    <citation type="submission" date="2012-05" db="EMBL/GenBank/DDBJ databases">
        <authorList>
            <person name="Weinstock G."/>
            <person name="Sodergren E."/>
            <person name="Lobos E.A."/>
            <person name="Fulton L."/>
            <person name="Fulton R."/>
            <person name="Courtney L."/>
            <person name="Fronick C."/>
            <person name="O'Laughlin M."/>
            <person name="Godfrey J."/>
            <person name="Wilson R.M."/>
            <person name="Miner T."/>
            <person name="Farmer C."/>
            <person name="Delehaunty K."/>
            <person name="Cordes M."/>
            <person name="Minx P."/>
            <person name="Tomlinson C."/>
            <person name="Chen J."/>
            <person name="Wollam A."/>
            <person name="Pepin K.H."/>
            <person name="Bhonagiri V."/>
            <person name="Zhang X."/>
            <person name="Suruliraj S."/>
            <person name="Warren W."/>
            <person name="Mitreva M."/>
            <person name="Mardis E.R."/>
            <person name="Wilson R.K."/>
        </authorList>
    </citation>
    <scope>NUCLEOTIDE SEQUENCE [LARGE SCALE GENOMIC DNA]</scope>
    <source>
        <strain evidence="1 2">F0235</strain>
    </source>
</reference>
<evidence type="ECO:0000313" key="2">
    <source>
        <dbReference type="Proteomes" id="UP000010445"/>
    </source>
</evidence>
<comment type="caution">
    <text evidence="1">The sequence shown here is derived from an EMBL/GenBank/DDBJ whole genome shotgun (WGS) entry which is preliminary data.</text>
</comment>
<dbReference type="HOGENOM" id="CLU_2000058_0_0_11"/>
<sequence length="124" mass="14285">MVVPQAPAALVAKDVTNDVKRLIVERYLWDNGQYDRGDARELQCGRWWWGGVLVRCGALRGVGLHRRLRMHFRALWFPGCGGWGGTFRRLLDLGMQNYRRGIHARYLLVVSKRCAGDGKPDQRY</sequence>
<keyword evidence="2" id="KW-1185">Reference proteome</keyword>
<name>L1MD71_9CORY</name>
<gene>
    <name evidence="1" type="ORF">HMPREF9997_01976</name>
</gene>
<dbReference type="EMBL" id="AMEM01000025">
    <property type="protein sequence ID" value="EKX89208.1"/>
    <property type="molecule type" value="Genomic_DNA"/>
</dbReference>
<dbReference type="Proteomes" id="UP000010445">
    <property type="component" value="Unassembled WGS sequence"/>
</dbReference>
<dbReference type="STRING" id="1035195.HMPREF9997_01976"/>
<evidence type="ECO:0000313" key="1">
    <source>
        <dbReference type="EMBL" id="EKX89208.1"/>
    </source>
</evidence>
<accession>L1MD71</accession>
<protein>
    <submittedName>
        <fullName evidence="1">Uncharacterized protein</fullName>
    </submittedName>
</protein>
<organism evidence="1 2">
    <name type="scientific">Corynebacterium durum F0235</name>
    <dbReference type="NCBI Taxonomy" id="1035195"/>
    <lineage>
        <taxon>Bacteria</taxon>
        <taxon>Bacillati</taxon>
        <taxon>Actinomycetota</taxon>
        <taxon>Actinomycetes</taxon>
        <taxon>Mycobacteriales</taxon>
        <taxon>Corynebacteriaceae</taxon>
        <taxon>Corynebacterium</taxon>
    </lineage>
</organism>
<dbReference type="AlphaFoldDB" id="L1MD71"/>
<proteinExistence type="predicted"/>